<dbReference type="EMBL" id="JAUIZM010000001">
    <property type="protein sequence ID" value="KAK1403483.1"/>
    <property type="molecule type" value="Genomic_DNA"/>
</dbReference>
<name>A0AAD8JHY0_9APIA</name>
<evidence type="ECO:0000313" key="2">
    <source>
        <dbReference type="EMBL" id="KAK1403483.1"/>
    </source>
</evidence>
<dbReference type="Proteomes" id="UP001237642">
    <property type="component" value="Unassembled WGS sequence"/>
</dbReference>
<dbReference type="Pfam" id="PF11955">
    <property type="entry name" value="PORR"/>
    <property type="match status" value="1"/>
</dbReference>
<keyword evidence="3" id="KW-1185">Reference proteome</keyword>
<dbReference type="GO" id="GO:0003723">
    <property type="term" value="F:RNA binding"/>
    <property type="evidence" value="ECO:0007669"/>
    <property type="project" value="InterPro"/>
</dbReference>
<accession>A0AAD8JHY0</accession>
<organism evidence="2 3">
    <name type="scientific">Heracleum sosnowskyi</name>
    <dbReference type="NCBI Taxonomy" id="360622"/>
    <lineage>
        <taxon>Eukaryota</taxon>
        <taxon>Viridiplantae</taxon>
        <taxon>Streptophyta</taxon>
        <taxon>Embryophyta</taxon>
        <taxon>Tracheophyta</taxon>
        <taxon>Spermatophyta</taxon>
        <taxon>Magnoliopsida</taxon>
        <taxon>eudicotyledons</taxon>
        <taxon>Gunneridae</taxon>
        <taxon>Pentapetalae</taxon>
        <taxon>asterids</taxon>
        <taxon>campanulids</taxon>
        <taxon>Apiales</taxon>
        <taxon>Apiaceae</taxon>
        <taxon>Apioideae</taxon>
        <taxon>apioid superclade</taxon>
        <taxon>Tordylieae</taxon>
        <taxon>Tordyliinae</taxon>
        <taxon>Heracleum</taxon>
    </lineage>
</organism>
<gene>
    <name evidence="2" type="ORF">POM88_003088</name>
</gene>
<comment type="caution">
    <text evidence="2">The sequence shown here is derived from an EMBL/GenBank/DDBJ whole genome shotgun (WGS) entry which is preliminary data.</text>
</comment>
<feature type="domain" description="PORR" evidence="1">
    <location>
        <begin position="1"/>
        <end position="49"/>
    </location>
</feature>
<evidence type="ECO:0000259" key="1">
    <source>
        <dbReference type="Pfam" id="PF11955"/>
    </source>
</evidence>
<protein>
    <recommendedName>
        <fullName evidence="1">PORR domain-containing protein</fullName>
    </recommendedName>
</protein>
<reference evidence="2" key="2">
    <citation type="submission" date="2023-05" db="EMBL/GenBank/DDBJ databases">
        <authorList>
            <person name="Schelkunov M.I."/>
        </authorList>
    </citation>
    <scope>NUCLEOTIDE SEQUENCE</scope>
    <source>
        <strain evidence="2">Hsosn_3</strain>
        <tissue evidence="2">Leaf</tissue>
    </source>
</reference>
<dbReference type="AlphaFoldDB" id="A0AAD8JHY0"/>
<sequence>MTREKTVHFQSFYNLKWDLGLPDDFDRNLIRKYPDCFRVVKGSNGVETDGGLKENVCKRVETEGDLNGNVKVAGETENEKIGVAPKVFDSRAERIFANNNKDTEEVFHALMFVTLRELIGENKV</sequence>
<proteinExistence type="predicted"/>
<evidence type="ECO:0000313" key="3">
    <source>
        <dbReference type="Proteomes" id="UP001237642"/>
    </source>
</evidence>
<dbReference type="InterPro" id="IPR021099">
    <property type="entry name" value="PORR_domain"/>
</dbReference>
<reference evidence="2" key="1">
    <citation type="submission" date="2023-02" db="EMBL/GenBank/DDBJ databases">
        <title>Genome of toxic invasive species Heracleum sosnowskyi carries increased number of genes despite the absence of recent whole-genome duplications.</title>
        <authorList>
            <person name="Schelkunov M."/>
            <person name="Shtratnikova V."/>
            <person name="Makarenko M."/>
            <person name="Klepikova A."/>
            <person name="Omelchenko D."/>
            <person name="Novikova G."/>
            <person name="Obukhova E."/>
            <person name="Bogdanov V."/>
            <person name="Penin A."/>
            <person name="Logacheva M."/>
        </authorList>
    </citation>
    <scope>NUCLEOTIDE SEQUENCE</scope>
    <source>
        <strain evidence="2">Hsosn_3</strain>
        <tissue evidence="2">Leaf</tissue>
    </source>
</reference>